<dbReference type="InterPro" id="IPR055797">
    <property type="entry name" value="DUF7373"/>
</dbReference>
<dbReference type="EMBL" id="VTZN01000147">
    <property type="protein sequence ID" value="KAA1248572.1"/>
    <property type="molecule type" value="Genomic_DNA"/>
</dbReference>
<name>A0A5B1BKC0_MYCSI</name>
<dbReference type="Pfam" id="PF24088">
    <property type="entry name" value="DUF7373"/>
    <property type="match status" value="1"/>
</dbReference>
<dbReference type="Proteomes" id="UP000324701">
    <property type="component" value="Unassembled WGS sequence"/>
</dbReference>
<keyword evidence="3" id="KW-1185">Reference proteome</keyword>
<feature type="non-terminal residue" evidence="2">
    <location>
        <position position="186"/>
    </location>
</feature>
<accession>A0A5B1BKC0</accession>
<dbReference type="PROSITE" id="PS51257">
    <property type="entry name" value="PROKAR_LIPOPROTEIN"/>
    <property type="match status" value="1"/>
</dbReference>
<evidence type="ECO:0000313" key="3">
    <source>
        <dbReference type="Proteomes" id="UP000324701"/>
    </source>
</evidence>
<gene>
    <name evidence="2" type="ORF">F0Q45_19795</name>
</gene>
<comment type="caution">
    <text evidence="2">The sequence shown here is derived from an EMBL/GenBank/DDBJ whole genome shotgun (WGS) entry which is preliminary data.</text>
</comment>
<reference evidence="2 3" key="1">
    <citation type="submission" date="2019-09" db="EMBL/GenBank/DDBJ databases">
        <title>Report of infection by Mycobacterium simiae a patient suffering from pulmonary tuberculosis.</title>
        <authorList>
            <person name="Mohanty P.S."/>
            <person name="Bansal A.K."/>
            <person name="Singh H."/>
            <person name="Sharma S."/>
            <person name="Patil S.A."/>
            <person name="Upadhaya P."/>
            <person name="Singh P.K."/>
            <person name="Kumar D."/>
            <person name="Kumar S."/>
            <person name="Singh R.K."/>
            <person name="Chaudhary B."/>
        </authorList>
    </citation>
    <scope>NUCLEOTIDE SEQUENCE [LARGE SCALE GENOMIC DNA]</scope>
    <source>
        <strain evidence="2 3">JAL-560-SIM</strain>
    </source>
</reference>
<sequence length="186" mass="18703">MRVWFAAVGAALMVGGCSTTITGTAVKAPASGGGDGVDVALLDTGNYPTTPRAGLGVAGSASEGATLEAHRLASNVVGPWQADATLTEAEQLNTIVVKSSDALNQLLGKPVGDGTVGHHFVIGFTSARHNATGRYQGLANFVLRFPSADDAAAAARDMAAKSATMTLGDNPVATQPLAIPRYPGSA</sequence>
<feature type="domain" description="DUF7373" evidence="1">
    <location>
        <begin position="56"/>
        <end position="184"/>
    </location>
</feature>
<evidence type="ECO:0000259" key="1">
    <source>
        <dbReference type="Pfam" id="PF24088"/>
    </source>
</evidence>
<protein>
    <recommendedName>
        <fullName evidence="1">DUF7373 domain-containing protein</fullName>
    </recommendedName>
</protein>
<proteinExistence type="predicted"/>
<organism evidence="2 3">
    <name type="scientific">Mycobacterium simiae</name>
    <name type="common">Mycobacterium habana</name>
    <dbReference type="NCBI Taxonomy" id="1784"/>
    <lineage>
        <taxon>Bacteria</taxon>
        <taxon>Bacillati</taxon>
        <taxon>Actinomycetota</taxon>
        <taxon>Actinomycetes</taxon>
        <taxon>Mycobacteriales</taxon>
        <taxon>Mycobacteriaceae</taxon>
        <taxon>Mycobacterium</taxon>
        <taxon>Mycobacterium simiae complex</taxon>
    </lineage>
</organism>
<evidence type="ECO:0000313" key="2">
    <source>
        <dbReference type="EMBL" id="KAA1248572.1"/>
    </source>
</evidence>
<dbReference type="AlphaFoldDB" id="A0A5B1BKC0"/>